<dbReference type="Proteomes" id="UP000184485">
    <property type="component" value="Unassembled WGS sequence"/>
</dbReference>
<dbReference type="RefSeq" id="WP_073058525.1">
    <property type="nucleotide sequence ID" value="NZ_FQUP01000010.1"/>
</dbReference>
<dbReference type="STRING" id="1122133.SAMN02745157_0010"/>
<dbReference type="EMBL" id="FQUP01000010">
    <property type="protein sequence ID" value="SHG93044.1"/>
    <property type="molecule type" value="Genomic_DNA"/>
</dbReference>
<keyword evidence="2" id="KW-1185">Reference proteome</keyword>
<proteinExistence type="predicted"/>
<evidence type="ECO:0008006" key="3">
    <source>
        <dbReference type="Google" id="ProtNLM"/>
    </source>
</evidence>
<evidence type="ECO:0000313" key="1">
    <source>
        <dbReference type="EMBL" id="SHG93044.1"/>
    </source>
</evidence>
<dbReference type="AlphaFoldDB" id="A0A1M5NTW7"/>
<evidence type="ECO:0000313" key="2">
    <source>
        <dbReference type="Proteomes" id="UP000184485"/>
    </source>
</evidence>
<gene>
    <name evidence="1" type="ORF">SAMN02745157_0010</name>
</gene>
<reference evidence="1 2" key="1">
    <citation type="submission" date="2016-11" db="EMBL/GenBank/DDBJ databases">
        <authorList>
            <person name="Jaros S."/>
            <person name="Januszkiewicz K."/>
            <person name="Wedrychowicz H."/>
        </authorList>
    </citation>
    <scope>NUCLEOTIDE SEQUENCE [LARGE SCALE GENOMIC DNA]</scope>
    <source>
        <strain evidence="1 2">DSM 19436</strain>
    </source>
</reference>
<organism evidence="1 2">
    <name type="scientific">Kaistia soli DSM 19436</name>
    <dbReference type="NCBI Taxonomy" id="1122133"/>
    <lineage>
        <taxon>Bacteria</taxon>
        <taxon>Pseudomonadati</taxon>
        <taxon>Pseudomonadota</taxon>
        <taxon>Alphaproteobacteria</taxon>
        <taxon>Hyphomicrobiales</taxon>
        <taxon>Kaistiaceae</taxon>
        <taxon>Kaistia</taxon>
    </lineage>
</organism>
<dbReference type="Pfam" id="PF14486">
    <property type="entry name" value="DUF4432"/>
    <property type="match status" value="1"/>
</dbReference>
<dbReference type="InterPro" id="IPR014718">
    <property type="entry name" value="GH-type_carb-bd"/>
</dbReference>
<protein>
    <recommendedName>
        <fullName evidence="3">Galactose mutarotase</fullName>
    </recommendedName>
</protein>
<dbReference type="CDD" id="cd09023">
    <property type="entry name" value="Aldose_epim_Ec_c4013"/>
    <property type="match status" value="1"/>
</dbReference>
<dbReference type="InterPro" id="IPR027839">
    <property type="entry name" value="DUF4432"/>
</dbReference>
<sequence>MTDFLPVDFSDADLAAKTPDLRALAEIRLFRLEDGPGRGQRVLIARNAAGVGFEVAVDRGFDLSALSLGQVQLGWHSPNQMRYPPQLSSSENGFGFLRNFDGFLVTCGLDYYGPPRRAAGDTSVSPHRPERDFPQHGEVSTLQAHLAGYGLDVERGVLWCEGVVRQSGVFGDVLERRRRIELPLGGRTITLDDRVTNCGFNPAPHALLYHFNFGYPLLDAATELTGGFGDFAARFAELPPRPRSDTREIVDHLELPPDENGNLGVGLRNPALGIGVTLAYRQAALPSLLVWRSYQSGVFALGIEPGTTLPRVENGRLIGDTLGPRSSADYQLAIAVTSDRL</sequence>
<dbReference type="GO" id="GO:0030246">
    <property type="term" value="F:carbohydrate binding"/>
    <property type="evidence" value="ECO:0007669"/>
    <property type="project" value="InterPro"/>
</dbReference>
<dbReference type="Gene3D" id="2.70.98.10">
    <property type="match status" value="1"/>
</dbReference>
<accession>A0A1M5NTW7</accession>
<name>A0A1M5NTW7_9HYPH</name>
<dbReference type="OrthoDB" id="9791280at2"/>